<comment type="similarity">
    <text evidence="1">Belongs to the sulfatase family.</text>
</comment>
<dbReference type="Proteomes" id="UP000346198">
    <property type="component" value="Unassembled WGS sequence"/>
</dbReference>
<dbReference type="AlphaFoldDB" id="A0A6C2UEP1"/>
<evidence type="ECO:0000259" key="4">
    <source>
        <dbReference type="Pfam" id="PF00884"/>
    </source>
</evidence>
<feature type="signal peptide" evidence="3">
    <location>
        <begin position="1"/>
        <end position="17"/>
    </location>
</feature>
<organism evidence="5 6">
    <name type="scientific">Pontiella sulfatireligans</name>
    <dbReference type="NCBI Taxonomy" id="2750658"/>
    <lineage>
        <taxon>Bacteria</taxon>
        <taxon>Pseudomonadati</taxon>
        <taxon>Kiritimatiellota</taxon>
        <taxon>Kiritimatiellia</taxon>
        <taxon>Kiritimatiellales</taxon>
        <taxon>Pontiellaceae</taxon>
        <taxon>Pontiella</taxon>
    </lineage>
</organism>
<dbReference type="PROSITE" id="PS00523">
    <property type="entry name" value="SULFATASE_1"/>
    <property type="match status" value="1"/>
</dbReference>
<dbReference type="InterPro" id="IPR052701">
    <property type="entry name" value="GAG_Ulvan_Degrading_Sulfatases"/>
</dbReference>
<evidence type="ECO:0000256" key="2">
    <source>
        <dbReference type="ARBA" id="ARBA00022801"/>
    </source>
</evidence>
<dbReference type="PANTHER" id="PTHR43751:SF1">
    <property type="entry name" value="SULFATASE ATSG-RELATED"/>
    <property type="match status" value="1"/>
</dbReference>
<dbReference type="InterPro" id="IPR000917">
    <property type="entry name" value="Sulfatase_N"/>
</dbReference>
<dbReference type="SUPFAM" id="SSF53649">
    <property type="entry name" value="Alkaline phosphatase-like"/>
    <property type="match status" value="1"/>
</dbReference>
<dbReference type="Gene3D" id="3.40.720.10">
    <property type="entry name" value="Alkaline Phosphatase, subunit A"/>
    <property type="match status" value="1"/>
</dbReference>
<keyword evidence="6" id="KW-1185">Reference proteome</keyword>
<protein>
    <submittedName>
        <fullName evidence="5">Arylsulfatase</fullName>
    </submittedName>
</protein>
<proteinExistence type="inferred from homology"/>
<dbReference type="RefSeq" id="WP_136060091.1">
    <property type="nucleotide sequence ID" value="NZ_CAAHFH010000001.1"/>
</dbReference>
<feature type="chain" id="PRO_5028935479" evidence="3">
    <location>
        <begin position="18"/>
        <end position="515"/>
    </location>
</feature>
<evidence type="ECO:0000256" key="3">
    <source>
        <dbReference type="SAM" id="SignalP"/>
    </source>
</evidence>
<name>A0A6C2UEP1_9BACT</name>
<keyword evidence="2" id="KW-0378">Hydrolase</keyword>
<dbReference type="InterPro" id="IPR024607">
    <property type="entry name" value="Sulfatase_CS"/>
</dbReference>
<dbReference type="GO" id="GO:0016787">
    <property type="term" value="F:hydrolase activity"/>
    <property type="evidence" value="ECO:0007669"/>
    <property type="project" value="UniProtKB-KW"/>
</dbReference>
<dbReference type="InterPro" id="IPR017850">
    <property type="entry name" value="Alkaline_phosphatase_core_sf"/>
</dbReference>
<dbReference type="EMBL" id="CAAHFH010000001">
    <property type="protein sequence ID" value="VGO18625.1"/>
    <property type="molecule type" value="Genomic_DNA"/>
</dbReference>
<dbReference type="PANTHER" id="PTHR43751">
    <property type="entry name" value="SULFATASE"/>
    <property type="match status" value="1"/>
</dbReference>
<feature type="domain" description="Sulfatase N-terminal" evidence="4">
    <location>
        <begin position="32"/>
        <end position="385"/>
    </location>
</feature>
<evidence type="ECO:0000313" key="5">
    <source>
        <dbReference type="EMBL" id="VGO18625.1"/>
    </source>
</evidence>
<keyword evidence="3" id="KW-0732">Signal</keyword>
<sequence>MTVWMCRNVLGCLVVLAGVLSGGAEPSRRDQPNIIFLLTDDQRDNSFGIMGHEFVKTPNVDKLIRSGVRFSNAYIAEPTCAPSRVAFFTGMHERVNGVGFTSSYRLNDEQWEQTYPALLKRSGYYTGFIGKFGVEYYTFRGQADKRFDFWRGHDGWANFFPKANDTNCKIYHDSGEEIITPVMGESITRFLDQAPADAPFCLSVSFSVPHGSQMMSMHDWEARACENPKLKGHPVYGYLYRDQGIGIPAETATDPYRFIPKAIMDQDQGRKGKIYPYDYTVEACREHHIRYYQQITGLDLVIGDMVETLKAKGLDQNTVIIFSSDHGLLMGEYGMGGKALLYDLTAKFPCFVYDPRLPEELRGRDVKELVSSLDITSSILEYAGVGQPAEMQGSSLVPLMKGENVEWRKHLFLENLYTGRDTPFSEGIRKGKWKYIRMYDGVEGYTETDLNFAEKKPDFEQLFDLQLDPSEMNNLIEKYEGSPVLTELREMCGQSSDELNDCRARFRDRHGVTQR</sequence>
<gene>
    <name evidence="5" type="ORF">SCARR_00678</name>
</gene>
<dbReference type="Pfam" id="PF00884">
    <property type="entry name" value="Sulfatase"/>
    <property type="match status" value="1"/>
</dbReference>
<reference evidence="5 6" key="1">
    <citation type="submission" date="2019-04" db="EMBL/GenBank/DDBJ databases">
        <authorList>
            <person name="Van Vliet M D."/>
        </authorList>
    </citation>
    <scope>NUCLEOTIDE SEQUENCE [LARGE SCALE GENOMIC DNA]</scope>
    <source>
        <strain evidence="5 6">F21</strain>
    </source>
</reference>
<accession>A0A6C2UEP1</accession>
<evidence type="ECO:0000313" key="6">
    <source>
        <dbReference type="Proteomes" id="UP000346198"/>
    </source>
</evidence>
<evidence type="ECO:0000256" key="1">
    <source>
        <dbReference type="ARBA" id="ARBA00008779"/>
    </source>
</evidence>